<dbReference type="EMBL" id="JAHRHY010000002">
    <property type="protein sequence ID" value="KAG9071551.1"/>
    <property type="molecule type" value="Genomic_DNA"/>
</dbReference>
<comment type="caution">
    <text evidence="2">The sequence shown here is derived from an EMBL/GenBank/DDBJ whole genome shotgun (WGS) entry which is preliminary data.</text>
</comment>
<evidence type="ECO:0000259" key="1">
    <source>
        <dbReference type="Pfam" id="PF03184"/>
    </source>
</evidence>
<dbReference type="Pfam" id="PF03184">
    <property type="entry name" value="DDE_1"/>
    <property type="match status" value="1"/>
</dbReference>
<sequence length="251" mass="29044">MAKKVVPSRVRIELFDMYHYLVSRFEDTNNTAKTMTKSHARYVHEESLEMMNIRITSKGWMNRNVFMGWLKLFDDGLAERSLLLLDSCPAHSNIDMRDPETNTPWKHLRILQLPKNSTSSSPVAQPLDAGAFSVFKRVFLEMLSQETCIVRDYDNAKAISNGQAWSLFSYAWNKVKEAFHVQVIIWWAAKPSTIRNCFAHVPALPEAVREDLRRRPSYAEEQPELAEYSLRNNYKEQEKTHISTISIATMG</sequence>
<dbReference type="InterPro" id="IPR004875">
    <property type="entry name" value="DDE_SF_endonuclease_dom"/>
</dbReference>
<feature type="domain" description="DDE-1" evidence="1">
    <location>
        <begin position="46"/>
        <end position="198"/>
    </location>
</feature>
<dbReference type="AlphaFoldDB" id="A0A9P7Y589"/>
<name>A0A9P7Y589_9FUNG</name>
<organism evidence="2 3">
    <name type="scientific">Linnemannia hyalina</name>
    <dbReference type="NCBI Taxonomy" id="64524"/>
    <lineage>
        <taxon>Eukaryota</taxon>
        <taxon>Fungi</taxon>
        <taxon>Fungi incertae sedis</taxon>
        <taxon>Mucoromycota</taxon>
        <taxon>Mortierellomycotina</taxon>
        <taxon>Mortierellomycetes</taxon>
        <taxon>Mortierellales</taxon>
        <taxon>Mortierellaceae</taxon>
        <taxon>Linnemannia</taxon>
    </lineage>
</organism>
<protein>
    <recommendedName>
        <fullName evidence="1">DDE-1 domain-containing protein</fullName>
    </recommendedName>
</protein>
<evidence type="ECO:0000313" key="2">
    <source>
        <dbReference type="EMBL" id="KAG9071551.1"/>
    </source>
</evidence>
<reference evidence="2" key="1">
    <citation type="submission" date="2021-06" db="EMBL/GenBank/DDBJ databases">
        <title>Genome Sequence of Mortierella hyaline Strain SCG-10, a Cold-Adapted, Nitrate-Reducing Fungus Isolated from Soil in Minnesota, USA.</title>
        <authorList>
            <person name="Aldossari N."/>
        </authorList>
    </citation>
    <scope>NUCLEOTIDE SEQUENCE</scope>
    <source>
        <strain evidence="2">SCG-10</strain>
    </source>
</reference>
<dbReference type="OrthoDB" id="125347at2759"/>
<dbReference type="Proteomes" id="UP000707451">
    <property type="component" value="Unassembled WGS sequence"/>
</dbReference>
<accession>A0A9P7Y589</accession>
<evidence type="ECO:0000313" key="3">
    <source>
        <dbReference type="Proteomes" id="UP000707451"/>
    </source>
</evidence>
<gene>
    <name evidence="2" type="ORF">KI688_005763</name>
</gene>
<dbReference type="GO" id="GO:0003676">
    <property type="term" value="F:nucleic acid binding"/>
    <property type="evidence" value="ECO:0007669"/>
    <property type="project" value="InterPro"/>
</dbReference>
<keyword evidence="3" id="KW-1185">Reference proteome</keyword>
<proteinExistence type="predicted"/>